<dbReference type="CDD" id="cd05794">
    <property type="entry name" value="S1_EF-P_repeat_2"/>
    <property type="match status" value="1"/>
</dbReference>
<dbReference type="Gene3D" id="2.30.30.30">
    <property type="match status" value="1"/>
</dbReference>
<dbReference type="InterPro" id="IPR001059">
    <property type="entry name" value="Transl_elong_P/YeiP_cen"/>
</dbReference>
<evidence type="ECO:0000256" key="7">
    <source>
        <dbReference type="ARBA" id="ARBA00025469"/>
    </source>
</evidence>
<evidence type="ECO:0000256" key="5">
    <source>
        <dbReference type="ARBA" id="ARBA00022768"/>
    </source>
</evidence>
<dbReference type="GO" id="GO:0005829">
    <property type="term" value="C:cytosol"/>
    <property type="evidence" value="ECO:0007669"/>
    <property type="project" value="UniProtKB-ARBA"/>
</dbReference>
<dbReference type="PANTHER" id="PTHR30053">
    <property type="entry name" value="ELONGATION FACTOR P"/>
    <property type="match status" value="1"/>
</dbReference>
<dbReference type="Gene3D" id="2.40.50.140">
    <property type="entry name" value="Nucleic acid-binding proteins"/>
    <property type="match status" value="2"/>
</dbReference>
<dbReference type="NCBIfam" id="TIGR00038">
    <property type="entry name" value="efp"/>
    <property type="match status" value="1"/>
</dbReference>
<dbReference type="NCBIfam" id="NF001810">
    <property type="entry name" value="PRK00529.1"/>
    <property type="match status" value="1"/>
</dbReference>
<dbReference type="Proteomes" id="UP000757890">
    <property type="component" value="Unassembled WGS sequence"/>
</dbReference>
<dbReference type="InterPro" id="IPR013185">
    <property type="entry name" value="Transl_elong_KOW-like"/>
</dbReference>
<dbReference type="InterPro" id="IPR012340">
    <property type="entry name" value="NA-bd_OB-fold"/>
</dbReference>
<evidence type="ECO:0000313" key="11">
    <source>
        <dbReference type="Proteomes" id="UP000757890"/>
    </source>
</evidence>
<comment type="similarity">
    <text evidence="3 8 9">Belongs to the elongation factor P family.</text>
</comment>
<evidence type="ECO:0000256" key="3">
    <source>
        <dbReference type="ARBA" id="ARBA00009479"/>
    </source>
</evidence>
<dbReference type="SUPFAM" id="SSF50104">
    <property type="entry name" value="Translation proteins SH3-like domain"/>
    <property type="match status" value="1"/>
</dbReference>
<reference evidence="10" key="1">
    <citation type="submission" date="2020-04" db="EMBL/GenBank/DDBJ databases">
        <title>Deep metagenomics examines the oral microbiome during advanced dental caries in children, revealing novel taxa and co-occurrences with host molecules.</title>
        <authorList>
            <person name="Baker J.L."/>
            <person name="Morton J.T."/>
            <person name="Dinis M."/>
            <person name="Alvarez R."/>
            <person name="Tran N.C."/>
            <person name="Knight R."/>
            <person name="Edlund A."/>
        </authorList>
    </citation>
    <scope>NUCLEOTIDE SEQUENCE</scope>
    <source>
        <strain evidence="10">JCVI_32_bin.14</strain>
    </source>
</reference>
<dbReference type="PIRSF" id="PIRSF005901">
    <property type="entry name" value="EF-P"/>
    <property type="match status" value="1"/>
</dbReference>
<accession>A0A6L6TRM5</accession>
<dbReference type="InterPro" id="IPR013852">
    <property type="entry name" value="Transl_elong_P/YeiP_CS"/>
</dbReference>
<dbReference type="FunFam" id="2.40.50.140:FF:000004">
    <property type="entry name" value="Elongation factor P"/>
    <property type="match status" value="1"/>
</dbReference>
<dbReference type="RefSeq" id="WP_007069222.1">
    <property type="nucleotide sequence ID" value="NZ_CAJPSS010000016.1"/>
</dbReference>
<comment type="subcellular location">
    <subcellularLocation>
        <location evidence="1 8">Cytoplasm</location>
    </subcellularLocation>
</comment>
<dbReference type="GO" id="GO:0043043">
    <property type="term" value="P:peptide biosynthetic process"/>
    <property type="evidence" value="ECO:0007669"/>
    <property type="project" value="InterPro"/>
</dbReference>
<evidence type="ECO:0000313" key="10">
    <source>
        <dbReference type="EMBL" id="MBF1128462.1"/>
    </source>
</evidence>
<comment type="caution">
    <text evidence="10">The sequence shown here is derived from an EMBL/GenBank/DDBJ whole genome shotgun (WGS) entry which is preliminary data.</text>
</comment>
<dbReference type="PROSITE" id="PS01275">
    <property type="entry name" value="EFP"/>
    <property type="match status" value="1"/>
</dbReference>
<dbReference type="CDD" id="cd04470">
    <property type="entry name" value="S1_EF-P_repeat_1"/>
    <property type="match status" value="1"/>
</dbReference>
<dbReference type="SUPFAM" id="SSF50249">
    <property type="entry name" value="Nucleic acid-binding proteins"/>
    <property type="match status" value="2"/>
</dbReference>
<dbReference type="InterPro" id="IPR008991">
    <property type="entry name" value="Translation_prot_SH3-like_sf"/>
</dbReference>
<gene>
    <name evidence="8 10" type="primary">efp</name>
    <name evidence="10" type="ORF">HXL70_00185</name>
</gene>
<evidence type="ECO:0000256" key="6">
    <source>
        <dbReference type="ARBA" id="ARBA00022917"/>
    </source>
</evidence>
<dbReference type="FunFam" id="2.40.50.140:FF:000009">
    <property type="entry name" value="Elongation factor P"/>
    <property type="match status" value="1"/>
</dbReference>
<evidence type="ECO:0000256" key="1">
    <source>
        <dbReference type="ARBA" id="ARBA00004496"/>
    </source>
</evidence>
<evidence type="ECO:0000256" key="2">
    <source>
        <dbReference type="ARBA" id="ARBA00004815"/>
    </source>
</evidence>
<dbReference type="AlphaFoldDB" id="A0A6L6TRM5"/>
<dbReference type="FunFam" id="2.30.30.30:FF:000003">
    <property type="entry name" value="Elongation factor P"/>
    <property type="match status" value="1"/>
</dbReference>
<keyword evidence="5 8" id="KW-0251">Elongation factor</keyword>
<dbReference type="InterPro" id="IPR011768">
    <property type="entry name" value="Transl_elongation_fac_P"/>
</dbReference>
<keyword evidence="4 8" id="KW-0963">Cytoplasm</keyword>
<name>A0A6L6TRM5_9FIRM</name>
<dbReference type="HAMAP" id="MF_00141">
    <property type="entry name" value="EF_P"/>
    <property type="match status" value="1"/>
</dbReference>
<evidence type="ECO:0000256" key="9">
    <source>
        <dbReference type="RuleBase" id="RU004389"/>
    </source>
</evidence>
<dbReference type="Pfam" id="PF09285">
    <property type="entry name" value="Elong-fact-P_C"/>
    <property type="match status" value="1"/>
</dbReference>
<keyword evidence="6 8" id="KW-0648">Protein biosynthesis</keyword>
<dbReference type="InterPro" id="IPR020599">
    <property type="entry name" value="Transl_elong_fac_P/YeiP"/>
</dbReference>
<comment type="pathway">
    <text evidence="2 8">Protein biosynthesis; polypeptide chain elongation.</text>
</comment>
<dbReference type="GeneID" id="78276985"/>
<dbReference type="PANTHER" id="PTHR30053:SF12">
    <property type="entry name" value="ELONGATION FACTOR P (EF-P) FAMILY PROTEIN"/>
    <property type="match status" value="1"/>
</dbReference>
<dbReference type="Pfam" id="PF08207">
    <property type="entry name" value="EFP_N"/>
    <property type="match status" value="1"/>
</dbReference>
<dbReference type="InterPro" id="IPR014722">
    <property type="entry name" value="Rib_uL2_dom2"/>
</dbReference>
<sequence>MISSNDLRPGITIELDGSVWQCVEFLHVKPGKGAAFVRAKLKNMVNGSVVERKFNAGIKLQPAIVERKPMQYLYEADESYCFMDTETYEQIMLRKDQLGDKINFLKEEMECSVMFFNGDIIGIDIPNSVELKVVETEPGIRGDTATGGSKPAKLETGYTVSVPLFINEGEVLRIDTRTGDYIERVK</sequence>
<dbReference type="GO" id="GO:0003746">
    <property type="term" value="F:translation elongation factor activity"/>
    <property type="evidence" value="ECO:0007669"/>
    <property type="project" value="UniProtKB-UniRule"/>
</dbReference>
<dbReference type="EMBL" id="JABZMK010000001">
    <property type="protein sequence ID" value="MBF1128462.1"/>
    <property type="molecule type" value="Genomic_DNA"/>
</dbReference>
<dbReference type="Pfam" id="PF01132">
    <property type="entry name" value="EFP"/>
    <property type="match status" value="1"/>
</dbReference>
<comment type="function">
    <text evidence="7 8">Involved in peptide bond synthesis. Stimulates efficient translation and peptide-bond synthesis on native or reconstituted 70S ribosomes in vitro. Probably functions indirectly by altering the affinity of the ribosome for aminoacyl-tRNA, thus increasing their reactivity as acceptors for peptidyl transferase.</text>
</comment>
<dbReference type="SMART" id="SM00841">
    <property type="entry name" value="Elong-fact-P_C"/>
    <property type="match status" value="1"/>
</dbReference>
<dbReference type="SMART" id="SM01185">
    <property type="entry name" value="EFP"/>
    <property type="match status" value="1"/>
</dbReference>
<protein>
    <recommendedName>
        <fullName evidence="8">Elongation factor P</fullName>
        <shortName evidence="8">EF-P</shortName>
    </recommendedName>
</protein>
<evidence type="ECO:0000256" key="4">
    <source>
        <dbReference type="ARBA" id="ARBA00022490"/>
    </source>
</evidence>
<evidence type="ECO:0000256" key="8">
    <source>
        <dbReference type="HAMAP-Rule" id="MF_00141"/>
    </source>
</evidence>
<dbReference type="InterPro" id="IPR015365">
    <property type="entry name" value="Elong-fact-P_C"/>
</dbReference>
<organism evidence="10 11">
    <name type="scientific">Dialister invisus</name>
    <dbReference type="NCBI Taxonomy" id="218538"/>
    <lineage>
        <taxon>Bacteria</taxon>
        <taxon>Bacillati</taxon>
        <taxon>Bacillota</taxon>
        <taxon>Negativicutes</taxon>
        <taxon>Veillonellales</taxon>
        <taxon>Veillonellaceae</taxon>
        <taxon>Dialister</taxon>
    </lineage>
</organism>
<proteinExistence type="inferred from homology"/>